<organism evidence="3 4">
    <name type="scientific">Tetrahymena thermophila (strain SB210)</name>
    <dbReference type="NCBI Taxonomy" id="312017"/>
    <lineage>
        <taxon>Eukaryota</taxon>
        <taxon>Sar</taxon>
        <taxon>Alveolata</taxon>
        <taxon>Ciliophora</taxon>
        <taxon>Intramacronucleata</taxon>
        <taxon>Oligohymenophorea</taxon>
        <taxon>Hymenostomatida</taxon>
        <taxon>Tetrahymenina</taxon>
        <taxon>Tetrahymenidae</taxon>
        <taxon>Tetrahymena</taxon>
    </lineage>
</organism>
<dbReference type="Proteomes" id="UP000009168">
    <property type="component" value="Unassembled WGS sequence"/>
</dbReference>
<name>I7M8D7_TETTS</name>
<evidence type="ECO:0000256" key="2">
    <source>
        <dbReference type="SAM" id="MobiDB-lite"/>
    </source>
</evidence>
<dbReference type="GeneID" id="7843248"/>
<dbReference type="AlphaFoldDB" id="I7M8D7"/>
<evidence type="ECO:0000256" key="1">
    <source>
        <dbReference type="SAM" id="Coils"/>
    </source>
</evidence>
<sequence length="851" mass="99027">MIKVIEKRLKSNSYQTHDILEDSQCNGSQNNYIANSMTFKPPIIFKDNPLYTHRFTINSNERKTSFFQYQQSSDEATCSTLTNNTPINKRISNISQFKYDSDETQRIRNKNGSLFSQQKDSARTPSCQNIPQTDFNKLSLLEEIQNMDNQATDKALCLSPKTINKRQVKSFKLDQSSGVTSSQNRLKIKQREQNFNSYQSDQHLSMNSVEEKREFQSSSSLRMKMSSRLIKTSDNAYNFSSSMNTEIPIIQDSNQCIQLSNKGSIYNQTNSNMSTNTSKQSYMKLIFNEQARTMNVGNFQDYLCYLSSQPNLSVKQKNKKFIKQSQSNARQRRPVNDISDYETHLNNSQKLIQLNRSQKSISSQKDLSLTNISPVPYIFDNRLESSNNLSALISNKKRLSIRLHKVEKDDAELFHSKKDKIPSSDTVQQTFSQLQNQQQSTQKIKTLTNIPSISIIESKKTNMMSLKPISIKKIMEPVKNNQVDESVHKFHQKEDSPTTKTVHFVTSIQNIDINDDSTQETTKLFVPNFKRNHKRNNTYASSPDIHLNNSPVTLKKEKSLISEKTERSPLRIKSMIDTSRGSIQRNSIAGQVKALNFAHRLIQLKDISKATQNIQKCIQKMIEQLKQITQLPKIYHNKSYNFIFDLWSRFPELKNIFLDKEKLIIKTPISVTPKQVLETLKFERLKVVYDLDKKETKITYDQALEKYLQKDFQIYTSFMEEFNMKIQQTQLKNLEKQIIDQQNTISQLEQKMSYNLLCNPNQSQTTSITYAFKEDYNNNLKSFLERGTYLLSKQSEKFETAEKKYGNFENIHLKSKYFGSYISNIYENILKNKKNQNKFANAKRYSEHDDE</sequence>
<evidence type="ECO:0000313" key="4">
    <source>
        <dbReference type="Proteomes" id="UP000009168"/>
    </source>
</evidence>
<dbReference type="RefSeq" id="XP_001018130.1">
    <property type="nucleotide sequence ID" value="XM_001018130.3"/>
</dbReference>
<accession>I7M8D7</accession>
<gene>
    <name evidence="3" type="ORF">TTHERM_00279700</name>
</gene>
<proteinExistence type="predicted"/>
<feature type="coiled-coil region" evidence="1">
    <location>
        <begin position="724"/>
        <end position="751"/>
    </location>
</feature>
<dbReference type="EMBL" id="GG662656">
    <property type="protein sequence ID" value="EAR97885.1"/>
    <property type="molecule type" value="Genomic_DNA"/>
</dbReference>
<dbReference type="KEGG" id="tet:TTHERM_00279700"/>
<feature type="compositionally biased region" description="Polar residues" evidence="2">
    <location>
        <begin position="199"/>
        <end position="208"/>
    </location>
</feature>
<keyword evidence="1" id="KW-0175">Coiled coil</keyword>
<protein>
    <submittedName>
        <fullName evidence="3">Uncharacterized protein</fullName>
    </submittedName>
</protein>
<dbReference type="HOGENOM" id="CLU_335423_0_0_1"/>
<keyword evidence="4" id="KW-1185">Reference proteome</keyword>
<evidence type="ECO:0000313" key="3">
    <source>
        <dbReference type="EMBL" id="EAR97885.1"/>
    </source>
</evidence>
<feature type="region of interest" description="Disordered" evidence="2">
    <location>
        <begin position="199"/>
        <end position="220"/>
    </location>
</feature>
<reference evidence="4" key="1">
    <citation type="journal article" date="2006" name="PLoS Biol.">
        <title>Macronuclear genome sequence of the ciliate Tetrahymena thermophila, a model eukaryote.</title>
        <authorList>
            <person name="Eisen J.A."/>
            <person name="Coyne R.S."/>
            <person name="Wu M."/>
            <person name="Wu D."/>
            <person name="Thiagarajan M."/>
            <person name="Wortman J.R."/>
            <person name="Badger J.H."/>
            <person name="Ren Q."/>
            <person name="Amedeo P."/>
            <person name="Jones K.M."/>
            <person name="Tallon L.J."/>
            <person name="Delcher A.L."/>
            <person name="Salzberg S.L."/>
            <person name="Silva J.C."/>
            <person name="Haas B.J."/>
            <person name="Majoros W.H."/>
            <person name="Farzad M."/>
            <person name="Carlton J.M."/>
            <person name="Smith R.K. Jr."/>
            <person name="Garg J."/>
            <person name="Pearlman R.E."/>
            <person name="Karrer K.M."/>
            <person name="Sun L."/>
            <person name="Manning G."/>
            <person name="Elde N.C."/>
            <person name="Turkewitz A.P."/>
            <person name="Asai D.J."/>
            <person name="Wilkes D.E."/>
            <person name="Wang Y."/>
            <person name="Cai H."/>
            <person name="Collins K."/>
            <person name="Stewart B.A."/>
            <person name="Lee S.R."/>
            <person name="Wilamowska K."/>
            <person name="Weinberg Z."/>
            <person name="Ruzzo W.L."/>
            <person name="Wloga D."/>
            <person name="Gaertig J."/>
            <person name="Frankel J."/>
            <person name="Tsao C.-C."/>
            <person name="Gorovsky M.A."/>
            <person name="Keeling P.J."/>
            <person name="Waller R.F."/>
            <person name="Patron N.J."/>
            <person name="Cherry J.M."/>
            <person name="Stover N.A."/>
            <person name="Krieger C.J."/>
            <person name="del Toro C."/>
            <person name="Ryder H.F."/>
            <person name="Williamson S.C."/>
            <person name="Barbeau R.A."/>
            <person name="Hamilton E.P."/>
            <person name="Orias E."/>
        </authorList>
    </citation>
    <scope>NUCLEOTIDE SEQUENCE [LARGE SCALE GENOMIC DNA]</scope>
    <source>
        <strain evidence="4">SB210</strain>
    </source>
</reference>
<dbReference type="InParanoid" id="I7M8D7"/>